<dbReference type="SUPFAM" id="SSF55298">
    <property type="entry name" value="YjgF-like"/>
    <property type="match status" value="1"/>
</dbReference>
<dbReference type="PANTHER" id="PTHR11803">
    <property type="entry name" value="2-IMINOBUTANOATE/2-IMINOPROPANOATE DEAMINASE RIDA"/>
    <property type="match status" value="1"/>
</dbReference>
<dbReference type="CDD" id="cd00448">
    <property type="entry name" value="YjgF_YER057c_UK114_family"/>
    <property type="match status" value="1"/>
</dbReference>
<dbReference type="InterPro" id="IPR006175">
    <property type="entry name" value="YjgF/YER057c/UK114"/>
</dbReference>
<name>A0A5E4NQ79_9HEMI</name>
<dbReference type="InterPro" id="IPR035959">
    <property type="entry name" value="RutC-like_sf"/>
</dbReference>
<sequence>MFVSRFAARATIVFTSSSLLSKVACKRFQSASSMSSRVSHVSTDLAPAPVGAYSQAVKNGDTVYLSGALGLDPSTGKLVEGGVGPETTKALENIQRILEASQSSFSSVVKTTVLLADIKDGPTVNEIYKQFFVPPYPARAMFQVANLPLGAKVEIEAVAAVNK</sequence>
<comment type="similarity">
    <text evidence="1">Belongs to the RutC family.</text>
</comment>
<proteinExistence type="inferred from homology"/>
<reference evidence="2 3" key="1">
    <citation type="submission" date="2019-08" db="EMBL/GenBank/DDBJ databases">
        <authorList>
            <person name="Alioto T."/>
            <person name="Alioto T."/>
            <person name="Gomez Garrido J."/>
        </authorList>
    </citation>
    <scope>NUCLEOTIDE SEQUENCE [LARGE SCALE GENOMIC DNA]</scope>
</reference>
<dbReference type="GO" id="GO:0005739">
    <property type="term" value="C:mitochondrion"/>
    <property type="evidence" value="ECO:0007669"/>
    <property type="project" value="TreeGrafter"/>
</dbReference>
<dbReference type="OrthoDB" id="309640at2759"/>
<dbReference type="Gene3D" id="3.30.1330.40">
    <property type="entry name" value="RutC-like"/>
    <property type="match status" value="1"/>
</dbReference>
<evidence type="ECO:0000313" key="3">
    <source>
        <dbReference type="Proteomes" id="UP000325440"/>
    </source>
</evidence>
<dbReference type="AlphaFoldDB" id="A0A5E4NQ79"/>
<dbReference type="PROSITE" id="PS01094">
    <property type="entry name" value="UPF0076"/>
    <property type="match status" value="1"/>
</dbReference>
<dbReference type="EMBL" id="CABPRJ010002383">
    <property type="protein sequence ID" value="VVC44549.1"/>
    <property type="molecule type" value="Genomic_DNA"/>
</dbReference>
<organism evidence="2 3">
    <name type="scientific">Cinara cedri</name>
    <dbReference type="NCBI Taxonomy" id="506608"/>
    <lineage>
        <taxon>Eukaryota</taxon>
        <taxon>Metazoa</taxon>
        <taxon>Ecdysozoa</taxon>
        <taxon>Arthropoda</taxon>
        <taxon>Hexapoda</taxon>
        <taxon>Insecta</taxon>
        <taxon>Pterygota</taxon>
        <taxon>Neoptera</taxon>
        <taxon>Paraneoptera</taxon>
        <taxon>Hemiptera</taxon>
        <taxon>Sternorrhyncha</taxon>
        <taxon>Aphidomorpha</taxon>
        <taxon>Aphidoidea</taxon>
        <taxon>Aphididae</taxon>
        <taxon>Lachninae</taxon>
        <taxon>Cinara</taxon>
    </lineage>
</organism>
<dbReference type="InterPro" id="IPR006056">
    <property type="entry name" value="RidA"/>
</dbReference>
<dbReference type="PANTHER" id="PTHR11803:SF39">
    <property type="entry name" value="2-IMINOBUTANOATE_2-IMINOPROPANOATE DEAMINASE"/>
    <property type="match status" value="1"/>
</dbReference>
<dbReference type="FunFam" id="3.30.1330.40:FF:000001">
    <property type="entry name" value="L-PSP family endoribonuclease"/>
    <property type="match status" value="1"/>
</dbReference>
<dbReference type="InterPro" id="IPR019897">
    <property type="entry name" value="RidA_CS"/>
</dbReference>
<dbReference type="NCBIfam" id="TIGR00004">
    <property type="entry name" value="Rid family detoxifying hydrolase"/>
    <property type="match status" value="1"/>
</dbReference>
<evidence type="ECO:0000256" key="1">
    <source>
        <dbReference type="ARBA" id="ARBA00010552"/>
    </source>
</evidence>
<dbReference type="Pfam" id="PF01042">
    <property type="entry name" value="Ribonuc_L-PSP"/>
    <property type="match status" value="1"/>
</dbReference>
<evidence type="ECO:0000313" key="2">
    <source>
        <dbReference type="EMBL" id="VVC44549.1"/>
    </source>
</evidence>
<accession>A0A5E4NQ79</accession>
<protein>
    <submittedName>
        <fullName evidence="2">Endoribonuclease L-PSP/chorismate mutase-like,YjgF/YER057c/UK114 family,RidA, conserved site,RidA</fullName>
    </submittedName>
</protein>
<dbReference type="Proteomes" id="UP000325440">
    <property type="component" value="Unassembled WGS sequence"/>
</dbReference>
<dbReference type="GO" id="GO:0019239">
    <property type="term" value="F:deaminase activity"/>
    <property type="evidence" value="ECO:0007669"/>
    <property type="project" value="TreeGrafter"/>
</dbReference>
<gene>
    <name evidence="2" type="ORF">CINCED_3A019726</name>
</gene>
<dbReference type="GO" id="GO:0005829">
    <property type="term" value="C:cytosol"/>
    <property type="evidence" value="ECO:0007669"/>
    <property type="project" value="TreeGrafter"/>
</dbReference>
<keyword evidence="3" id="KW-1185">Reference proteome</keyword>